<proteinExistence type="inferred from homology"/>
<evidence type="ECO:0000256" key="2">
    <source>
        <dbReference type="ARBA" id="ARBA00009323"/>
    </source>
</evidence>
<keyword evidence="6" id="KW-0131">Cell cycle</keyword>
<comment type="caution">
    <text evidence="7">The sequence shown here is derived from an EMBL/GenBank/DDBJ whole genome shotgun (WGS) entry which is preliminary data.</text>
</comment>
<dbReference type="RefSeq" id="WP_398654330.1">
    <property type="nucleotide sequence ID" value="NZ_JBITDC010000001.1"/>
</dbReference>
<dbReference type="EMBL" id="JBITDC010000001">
    <property type="protein sequence ID" value="MFI5673297.1"/>
    <property type="molecule type" value="Genomic_DNA"/>
</dbReference>
<organism evidence="7 8">
    <name type="scientific">Streptomyces cellulosae</name>
    <dbReference type="NCBI Taxonomy" id="1968"/>
    <lineage>
        <taxon>Bacteria</taxon>
        <taxon>Bacillati</taxon>
        <taxon>Actinomycetota</taxon>
        <taxon>Actinomycetes</taxon>
        <taxon>Kitasatosporales</taxon>
        <taxon>Streptomycetaceae</taxon>
        <taxon>Streptomyces</taxon>
    </lineage>
</organism>
<keyword evidence="4" id="KW-0749">Sporulation</keyword>
<dbReference type="Gene3D" id="2.30.31.20">
    <property type="entry name" value="Sporulation-specific cell division protein SsgB"/>
    <property type="match status" value="1"/>
</dbReference>
<evidence type="ECO:0000256" key="5">
    <source>
        <dbReference type="ARBA" id="ARBA00023210"/>
    </source>
</evidence>
<reference evidence="7 8" key="1">
    <citation type="submission" date="2024-10" db="EMBL/GenBank/DDBJ databases">
        <title>The Natural Products Discovery Center: Release of the First 8490 Sequenced Strains for Exploring Actinobacteria Biosynthetic Diversity.</title>
        <authorList>
            <person name="Kalkreuter E."/>
            <person name="Kautsar S.A."/>
            <person name="Yang D."/>
            <person name="Bader C.D."/>
            <person name="Teijaro C.N."/>
            <person name="Fluegel L."/>
            <person name="Davis C.M."/>
            <person name="Simpson J.R."/>
            <person name="Lauterbach L."/>
            <person name="Steele A.D."/>
            <person name="Gui C."/>
            <person name="Meng S."/>
            <person name="Li G."/>
            <person name="Viehrig K."/>
            <person name="Ye F."/>
            <person name="Su P."/>
            <person name="Kiefer A.F."/>
            <person name="Nichols A."/>
            <person name="Cepeda A.J."/>
            <person name="Yan W."/>
            <person name="Fan B."/>
            <person name="Jiang Y."/>
            <person name="Adhikari A."/>
            <person name="Zheng C.-J."/>
            <person name="Schuster L."/>
            <person name="Cowan T.M."/>
            <person name="Smanski M.J."/>
            <person name="Chevrette M.G."/>
            <person name="De Carvalho L.P.S."/>
            <person name="Shen B."/>
        </authorList>
    </citation>
    <scope>NUCLEOTIDE SEQUENCE [LARGE SCALE GENOMIC DNA]</scope>
    <source>
        <strain evidence="7 8">NPDC051599</strain>
    </source>
</reference>
<gene>
    <name evidence="7" type="ORF">ACIA8P_01285</name>
</gene>
<evidence type="ECO:0000256" key="1">
    <source>
        <dbReference type="ARBA" id="ARBA00004431"/>
    </source>
</evidence>
<dbReference type="InterPro" id="IPR038658">
    <property type="entry name" value="SsgB_sf"/>
</dbReference>
<evidence type="ECO:0000313" key="7">
    <source>
        <dbReference type="EMBL" id="MFI5673297.1"/>
    </source>
</evidence>
<evidence type="ECO:0000256" key="4">
    <source>
        <dbReference type="ARBA" id="ARBA00022969"/>
    </source>
</evidence>
<keyword evidence="3" id="KW-0132">Cell division</keyword>
<dbReference type="InterPro" id="IPR006776">
    <property type="entry name" value="SsgB"/>
</dbReference>
<name>A0ABW7XT94_STRCE</name>
<dbReference type="Pfam" id="PF04686">
    <property type="entry name" value="SsgA"/>
    <property type="match status" value="1"/>
</dbReference>
<keyword evidence="5" id="KW-0717">Septation</keyword>
<evidence type="ECO:0000256" key="3">
    <source>
        <dbReference type="ARBA" id="ARBA00022618"/>
    </source>
</evidence>
<dbReference type="Proteomes" id="UP001612415">
    <property type="component" value="Unassembled WGS sequence"/>
</dbReference>
<sequence>MNSFVHKTLVVQLQTGGTERCPVLAHLSYDAADPFAVTAVFSHDGRVLARWRLDREMLTDGLDRPVGVGDVRMRPASTGMWEELRVEFLGDARPDGGRQRAVVFAWAPAIAAFLRETREIVPPGREEVRVDDFLQDVLAGG</sequence>
<accession>A0ABW7XT94</accession>
<comment type="subcellular location">
    <subcellularLocation>
        <location evidence="1">Cell septum</location>
    </subcellularLocation>
</comment>
<keyword evidence="8" id="KW-1185">Reference proteome</keyword>
<comment type="similarity">
    <text evidence="2">Belongs to the SsgA family.</text>
</comment>
<evidence type="ECO:0000256" key="6">
    <source>
        <dbReference type="ARBA" id="ARBA00023306"/>
    </source>
</evidence>
<protein>
    <submittedName>
        <fullName evidence="7">SsgA family sporulation/cell division regulator</fullName>
    </submittedName>
</protein>
<evidence type="ECO:0000313" key="8">
    <source>
        <dbReference type="Proteomes" id="UP001612415"/>
    </source>
</evidence>